<protein>
    <recommendedName>
        <fullName evidence="5">EF-hand domain-containing protein</fullName>
    </recommendedName>
</protein>
<dbReference type="SUPFAM" id="SSF47473">
    <property type="entry name" value="EF-hand"/>
    <property type="match status" value="1"/>
</dbReference>
<evidence type="ECO:0000313" key="6">
    <source>
        <dbReference type="EMBL" id="CAE4561178.1"/>
    </source>
</evidence>
<keyword evidence="2" id="KW-0677">Repeat</keyword>
<sequence length="232" mass="25587">MSEFAARFGSGPEAAGAAGAAGPSRQGPPPSEEPWVCEVFDSVRSCLSPARSGFSVEEVFDRLDKLQSADGGLSPAEFDKMILTYRPELSVQQLKKLFALVNTSGSGHISLREFKRRFGETVDQPRREPGATTPSLPAAEEGRQGEAWAHKVLEKVRNCLSPERSGHSIEEVFRRLDRLDKADNTLSPKEFFKMILTYEQGLSSQQLQRLFALVNASGSGKITYSEFKKRFG</sequence>
<accession>A0A7S4UVP2</accession>
<feature type="domain" description="EF-hand" evidence="5">
    <location>
        <begin position="202"/>
        <end position="232"/>
    </location>
</feature>
<dbReference type="CDD" id="cd00051">
    <property type="entry name" value="EFh"/>
    <property type="match status" value="2"/>
</dbReference>
<feature type="region of interest" description="Disordered" evidence="4">
    <location>
        <begin position="120"/>
        <end position="144"/>
    </location>
</feature>
<proteinExistence type="predicted"/>
<gene>
    <name evidence="6" type="ORF">AMON00008_LOCUS797</name>
</gene>
<dbReference type="PROSITE" id="PS50222">
    <property type="entry name" value="EF_HAND_2"/>
    <property type="match status" value="2"/>
</dbReference>
<keyword evidence="1" id="KW-0479">Metal-binding</keyword>
<name>A0A7S4UVP2_9DINO</name>
<dbReference type="PANTHER" id="PTHR34524:SF6">
    <property type="entry name" value="CALCYPHOSINE LIKE"/>
    <property type="match status" value="1"/>
</dbReference>
<evidence type="ECO:0000256" key="3">
    <source>
        <dbReference type="ARBA" id="ARBA00022837"/>
    </source>
</evidence>
<keyword evidence="3" id="KW-0106">Calcium</keyword>
<feature type="compositionally biased region" description="Low complexity" evidence="4">
    <location>
        <begin position="9"/>
        <end position="25"/>
    </location>
</feature>
<dbReference type="EMBL" id="HBNR01001104">
    <property type="protein sequence ID" value="CAE4561178.1"/>
    <property type="molecule type" value="Transcribed_RNA"/>
</dbReference>
<dbReference type="PANTHER" id="PTHR34524">
    <property type="entry name" value="CALCYPHOSIN"/>
    <property type="match status" value="1"/>
</dbReference>
<dbReference type="InterPro" id="IPR011992">
    <property type="entry name" value="EF-hand-dom_pair"/>
</dbReference>
<evidence type="ECO:0000256" key="2">
    <source>
        <dbReference type="ARBA" id="ARBA00022737"/>
    </source>
</evidence>
<reference evidence="6" key="1">
    <citation type="submission" date="2021-01" db="EMBL/GenBank/DDBJ databases">
        <authorList>
            <person name="Corre E."/>
            <person name="Pelletier E."/>
            <person name="Niang G."/>
            <person name="Scheremetjew M."/>
            <person name="Finn R."/>
            <person name="Kale V."/>
            <person name="Holt S."/>
            <person name="Cochrane G."/>
            <person name="Meng A."/>
            <person name="Brown T."/>
            <person name="Cohen L."/>
        </authorList>
    </citation>
    <scope>NUCLEOTIDE SEQUENCE</scope>
    <source>
        <strain evidence="6">CCMP3105</strain>
    </source>
</reference>
<evidence type="ECO:0000259" key="5">
    <source>
        <dbReference type="PROSITE" id="PS50222"/>
    </source>
</evidence>
<evidence type="ECO:0000256" key="4">
    <source>
        <dbReference type="SAM" id="MobiDB-lite"/>
    </source>
</evidence>
<dbReference type="GO" id="GO:0005509">
    <property type="term" value="F:calcium ion binding"/>
    <property type="evidence" value="ECO:0007669"/>
    <property type="project" value="InterPro"/>
</dbReference>
<evidence type="ECO:0000256" key="1">
    <source>
        <dbReference type="ARBA" id="ARBA00022723"/>
    </source>
</evidence>
<dbReference type="InterPro" id="IPR002048">
    <property type="entry name" value="EF_hand_dom"/>
</dbReference>
<feature type="domain" description="EF-hand" evidence="5">
    <location>
        <begin position="89"/>
        <end position="124"/>
    </location>
</feature>
<feature type="region of interest" description="Disordered" evidence="4">
    <location>
        <begin position="1"/>
        <end position="34"/>
    </location>
</feature>
<dbReference type="AlphaFoldDB" id="A0A7S4UVP2"/>
<dbReference type="InterPro" id="IPR051581">
    <property type="entry name" value="Ca-bind"/>
</dbReference>
<feature type="compositionally biased region" description="Basic and acidic residues" evidence="4">
    <location>
        <begin position="120"/>
        <end position="129"/>
    </location>
</feature>
<dbReference type="Gene3D" id="1.10.238.10">
    <property type="entry name" value="EF-hand"/>
    <property type="match status" value="2"/>
</dbReference>
<organism evidence="6">
    <name type="scientific">Alexandrium monilatum</name>
    <dbReference type="NCBI Taxonomy" id="311494"/>
    <lineage>
        <taxon>Eukaryota</taxon>
        <taxon>Sar</taxon>
        <taxon>Alveolata</taxon>
        <taxon>Dinophyceae</taxon>
        <taxon>Gonyaulacales</taxon>
        <taxon>Pyrocystaceae</taxon>
        <taxon>Alexandrium</taxon>
    </lineage>
</organism>